<organism evidence="5">
    <name type="scientific">hydrothermal vent metagenome</name>
    <dbReference type="NCBI Taxonomy" id="652676"/>
    <lineage>
        <taxon>unclassified sequences</taxon>
        <taxon>metagenomes</taxon>
        <taxon>ecological metagenomes</taxon>
    </lineage>
</organism>
<evidence type="ECO:0000256" key="1">
    <source>
        <dbReference type="ARBA" id="ARBA00022679"/>
    </source>
</evidence>
<keyword evidence="2" id="KW-0547">Nucleotide-binding</keyword>
<dbReference type="GO" id="GO:0008641">
    <property type="term" value="F:ubiquitin-like modifier activating enzyme activity"/>
    <property type="evidence" value="ECO:0007669"/>
    <property type="project" value="InterPro"/>
</dbReference>
<evidence type="ECO:0000256" key="2">
    <source>
        <dbReference type="ARBA" id="ARBA00022741"/>
    </source>
</evidence>
<evidence type="ECO:0000313" key="5">
    <source>
        <dbReference type="EMBL" id="VAW96035.1"/>
    </source>
</evidence>
<dbReference type="NCBIfam" id="NF004281">
    <property type="entry name" value="PRK05690.1"/>
    <property type="match status" value="1"/>
</dbReference>
<reference evidence="5" key="1">
    <citation type="submission" date="2018-06" db="EMBL/GenBank/DDBJ databases">
        <authorList>
            <person name="Zhirakovskaya E."/>
        </authorList>
    </citation>
    <scope>NUCLEOTIDE SEQUENCE</scope>
</reference>
<protein>
    <submittedName>
        <fullName evidence="5">Molybdopterin-synthase adenylyltransferase</fullName>
        <ecNumber evidence="5">2.7.7.80</ecNumber>
    </submittedName>
</protein>
<dbReference type="GO" id="GO:0005829">
    <property type="term" value="C:cytosol"/>
    <property type="evidence" value="ECO:0007669"/>
    <property type="project" value="TreeGrafter"/>
</dbReference>
<dbReference type="GO" id="GO:0061605">
    <property type="term" value="F:molybdopterin-synthase adenylyltransferase activity"/>
    <property type="evidence" value="ECO:0007669"/>
    <property type="project" value="UniProtKB-EC"/>
</dbReference>
<dbReference type="AlphaFoldDB" id="A0A3B0ZR53"/>
<dbReference type="PANTHER" id="PTHR10953">
    <property type="entry name" value="UBIQUITIN-ACTIVATING ENZYME E1"/>
    <property type="match status" value="1"/>
</dbReference>
<sequence>MNNEQLLRYSRHILLPQCDVTGQEKLLAAHALVIGLGGLGSPVALYLAAAGVGELTFVDFDTVEVSNLQRQIAHQTQDCGTSKVESAKQSALALNPDTKINVINKKINDAELQSLVAKADVVLDCTDNFSTRFAINQYCVIESTALVSGAAIRMDGQVSVFNQQQSSPCYHCLYKDQGDVEQRCSDNGILAPVVGIIGCIQATEAIKVLTGIGNTLDSRVLILDASNMEWRSIKLKKDPACPVCQK</sequence>
<gene>
    <name evidence="5" type="ORF">MNBD_GAMMA22-832</name>
</gene>
<dbReference type="CDD" id="cd00757">
    <property type="entry name" value="ThiF_MoeB_HesA_family"/>
    <property type="match status" value="1"/>
</dbReference>
<dbReference type="GO" id="GO:0005524">
    <property type="term" value="F:ATP binding"/>
    <property type="evidence" value="ECO:0007669"/>
    <property type="project" value="UniProtKB-KW"/>
</dbReference>
<dbReference type="EC" id="2.7.7.80" evidence="5"/>
<accession>A0A3B0ZR53</accession>
<dbReference type="InterPro" id="IPR000594">
    <property type="entry name" value="ThiF_NAD_FAD-bd"/>
</dbReference>
<name>A0A3B0ZR53_9ZZZZ</name>
<dbReference type="FunFam" id="3.40.50.720:FF:000033">
    <property type="entry name" value="Adenylyltransferase and sulfurtransferase MOCS3"/>
    <property type="match status" value="1"/>
</dbReference>
<feature type="domain" description="THIF-type NAD/FAD binding fold" evidence="4">
    <location>
        <begin position="9"/>
        <end position="243"/>
    </location>
</feature>
<dbReference type="EMBL" id="UOFS01000025">
    <property type="protein sequence ID" value="VAW96035.1"/>
    <property type="molecule type" value="Genomic_DNA"/>
</dbReference>
<keyword evidence="1 5" id="KW-0808">Transferase</keyword>
<dbReference type="Gene3D" id="3.40.50.720">
    <property type="entry name" value="NAD(P)-binding Rossmann-like Domain"/>
    <property type="match status" value="1"/>
</dbReference>
<dbReference type="GO" id="GO:0004792">
    <property type="term" value="F:thiosulfate-cyanide sulfurtransferase activity"/>
    <property type="evidence" value="ECO:0007669"/>
    <property type="project" value="TreeGrafter"/>
</dbReference>
<keyword evidence="3" id="KW-0067">ATP-binding</keyword>
<evidence type="ECO:0000259" key="4">
    <source>
        <dbReference type="Pfam" id="PF00899"/>
    </source>
</evidence>
<dbReference type="InterPro" id="IPR045886">
    <property type="entry name" value="ThiF/MoeB/HesA"/>
</dbReference>
<dbReference type="Pfam" id="PF00899">
    <property type="entry name" value="ThiF"/>
    <property type="match status" value="1"/>
</dbReference>
<evidence type="ECO:0000256" key="3">
    <source>
        <dbReference type="ARBA" id="ARBA00022840"/>
    </source>
</evidence>
<dbReference type="InterPro" id="IPR035985">
    <property type="entry name" value="Ubiquitin-activating_enz"/>
</dbReference>
<keyword evidence="5" id="KW-0548">Nucleotidyltransferase</keyword>
<dbReference type="SUPFAM" id="SSF69572">
    <property type="entry name" value="Activating enzymes of the ubiquitin-like proteins"/>
    <property type="match status" value="1"/>
</dbReference>
<dbReference type="PANTHER" id="PTHR10953:SF194">
    <property type="entry name" value="MOLYBDOPTERIN-SYNTHASE ADENYLYLTRANSFERASE"/>
    <property type="match status" value="1"/>
</dbReference>
<proteinExistence type="predicted"/>
<dbReference type="GO" id="GO:0008146">
    <property type="term" value="F:sulfotransferase activity"/>
    <property type="evidence" value="ECO:0007669"/>
    <property type="project" value="TreeGrafter"/>
</dbReference>